<dbReference type="Proteomes" id="UP000316388">
    <property type="component" value="Unassembled WGS sequence"/>
</dbReference>
<dbReference type="GO" id="GO:0008933">
    <property type="term" value="F:peptidoglycan lytic transglycosylase activity"/>
    <property type="evidence" value="ECO:0007669"/>
    <property type="project" value="InterPro"/>
</dbReference>
<dbReference type="EC" id="4.2.2.-" evidence="5"/>
<feature type="domain" description="DUF4124" evidence="4">
    <location>
        <begin position="13"/>
        <end position="47"/>
    </location>
</feature>
<evidence type="ECO:0000313" key="6">
    <source>
        <dbReference type="Proteomes" id="UP000316388"/>
    </source>
</evidence>
<organism evidence="5 6">
    <name type="scientific">Tepidimonas fonticaldi</name>
    <dbReference type="NCBI Taxonomy" id="1101373"/>
    <lineage>
        <taxon>Bacteria</taxon>
        <taxon>Pseudomonadati</taxon>
        <taxon>Pseudomonadota</taxon>
        <taxon>Betaproteobacteria</taxon>
        <taxon>Burkholderiales</taxon>
        <taxon>Tepidimonas</taxon>
    </lineage>
</organism>
<sequence>MGWVRAAWLIVGLVAAPCAHANGVWTYVDAQGVTHIGNAPPPPVKRLEWLGFDDRIKGAPQRSAGAHPTRLPGYATVRPLLESAAQRHALDPELVTAIAAAESGFRPDAVSHKGAVGLMQVMPATAARYGVSAPSPQQASALLKNPDVNVQVGARYLADLLQMFDGELELAVAAYNAGEGAVLRHGRRIPPYPETQQYVARVMRFYRALTGRSG</sequence>
<keyword evidence="5" id="KW-0456">Lyase</keyword>
<keyword evidence="2" id="KW-0732">Signal</keyword>
<dbReference type="InterPro" id="IPR008258">
    <property type="entry name" value="Transglycosylase_SLT_dom_1"/>
</dbReference>
<protein>
    <submittedName>
        <fullName evidence="5">Membrane-bound lytic murein transglycosylase C</fullName>
        <ecNumber evidence="5">4.2.2.-</ecNumber>
    </submittedName>
</protein>
<dbReference type="AlphaFoldDB" id="A0A554XIP6"/>
<dbReference type="PANTHER" id="PTHR37423">
    <property type="entry name" value="SOLUBLE LYTIC MUREIN TRANSGLYCOSYLASE-RELATED"/>
    <property type="match status" value="1"/>
</dbReference>
<dbReference type="Gene3D" id="1.10.530.10">
    <property type="match status" value="1"/>
</dbReference>
<dbReference type="PROSITE" id="PS00922">
    <property type="entry name" value="TRANSGLYCOSYLASE"/>
    <property type="match status" value="1"/>
</dbReference>
<name>A0A554XIP6_9BURK</name>
<comment type="caution">
    <text evidence="5">The sequence shown here is derived from an EMBL/GenBank/DDBJ whole genome shotgun (WGS) entry which is preliminary data.</text>
</comment>
<accession>A0A554XIP6</accession>
<dbReference type="GO" id="GO:0016020">
    <property type="term" value="C:membrane"/>
    <property type="evidence" value="ECO:0007669"/>
    <property type="project" value="InterPro"/>
</dbReference>
<dbReference type="PANTHER" id="PTHR37423:SF2">
    <property type="entry name" value="MEMBRANE-BOUND LYTIC MUREIN TRANSGLYCOSYLASE C"/>
    <property type="match status" value="1"/>
</dbReference>
<proteinExistence type="inferred from homology"/>
<dbReference type="RefSeq" id="WP_143969513.1">
    <property type="nucleotide sequence ID" value="NZ_VJOO01000024.1"/>
</dbReference>
<dbReference type="GO" id="GO:0000270">
    <property type="term" value="P:peptidoglycan metabolic process"/>
    <property type="evidence" value="ECO:0007669"/>
    <property type="project" value="InterPro"/>
</dbReference>
<feature type="domain" description="Transglycosylase SLT" evidence="3">
    <location>
        <begin position="82"/>
        <end position="187"/>
    </location>
</feature>
<dbReference type="Pfam" id="PF01464">
    <property type="entry name" value="SLT"/>
    <property type="match status" value="1"/>
</dbReference>
<dbReference type="InterPro" id="IPR000189">
    <property type="entry name" value="Transglyc_AS"/>
</dbReference>
<dbReference type="SUPFAM" id="SSF53955">
    <property type="entry name" value="Lysozyme-like"/>
    <property type="match status" value="1"/>
</dbReference>
<reference evidence="5 6" key="1">
    <citation type="submission" date="2019-07" db="EMBL/GenBank/DDBJ databases">
        <title>Tepidimonas fonticaldi AT-A2 draft genome.</title>
        <authorList>
            <person name="Da Costa M.S."/>
            <person name="Froufe H.J.C."/>
            <person name="Egas C."/>
            <person name="Albuquerque L."/>
        </authorList>
    </citation>
    <scope>NUCLEOTIDE SEQUENCE [LARGE SCALE GENOMIC DNA]</scope>
    <source>
        <strain evidence="5 6">AT-A2</strain>
    </source>
</reference>
<dbReference type="CDD" id="cd16896">
    <property type="entry name" value="LT_Slt70-like"/>
    <property type="match status" value="1"/>
</dbReference>
<evidence type="ECO:0000256" key="2">
    <source>
        <dbReference type="SAM" id="SignalP"/>
    </source>
</evidence>
<evidence type="ECO:0000259" key="4">
    <source>
        <dbReference type="Pfam" id="PF13511"/>
    </source>
</evidence>
<evidence type="ECO:0000313" key="5">
    <source>
        <dbReference type="EMBL" id="TSE35705.1"/>
    </source>
</evidence>
<evidence type="ECO:0000259" key="3">
    <source>
        <dbReference type="Pfam" id="PF01464"/>
    </source>
</evidence>
<evidence type="ECO:0000256" key="1">
    <source>
        <dbReference type="ARBA" id="ARBA00007734"/>
    </source>
</evidence>
<feature type="signal peptide" evidence="2">
    <location>
        <begin position="1"/>
        <end position="21"/>
    </location>
</feature>
<dbReference type="Pfam" id="PF13511">
    <property type="entry name" value="DUF4124"/>
    <property type="match status" value="1"/>
</dbReference>
<comment type="similarity">
    <text evidence="1">Belongs to the transglycosylase Slt family.</text>
</comment>
<dbReference type="InterPro" id="IPR023346">
    <property type="entry name" value="Lysozyme-like_dom_sf"/>
</dbReference>
<feature type="chain" id="PRO_5022225786" evidence="2">
    <location>
        <begin position="22"/>
        <end position="214"/>
    </location>
</feature>
<dbReference type="EMBL" id="VJOO01000024">
    <property type="protein sequence ID" value="TSE35705.1"/>
    <property type="molecule type" value="Genomic_DNA"/>
</dbReference>
<dbReference type="InterPro" id="IPR025392">
    <property type="entry name" value="DUF4124"/>
</dbReference>
<gene>
    <name evidence="5" type="primary">mltC_2</name>
    <name evidence="5" type="ORF">Tfont_02216</name>
</gene>